<dbReference type="GO" id="GO:0016705">
    <property type="term" value="F:oxidoreductase activity, acting on paired donors, with incorporation or reduction of molecular oxygen"/>
    <property type="evidence" value="ECO:0007669"/>
    <property type="project" value="InterPro"/>
</dbReference>
<keyword evidence="9" id="KW-0472">Membrane</keyword>
<feature type="transmembrane region" description="Helical" evidence="9">
    <location>
        <begin position="12"/>
        <end position="32"/>
    </location>
</feature>
<dbReference type="Pfam" id="PF00067">
    <property type="entry name" value="p450"/>
    <property type="match status" value="1"/>
</dbReference>
<dbReference type="OrthoDB" id="1844152at2759"/>
<dbReference type="InterPro" id="IPR002403">
    <property type="entry name" value="Cyt_P450_E_grp-IV"/>
</dbReference>
<dbReference type="GO" id="GO:0004497">
    <property type="term" value="F:monooxygenase activity"/>
    <property type="evidence" value="ECO:0007669"/>
    <property type="project" value="UniProtKB-KW"/>
</dbReference>
<reference evidence="10" key="1">
    <citation type="journal article" date="2020" name="Stud. Mycol.">
        <title>101 Dothideomycetes genomes: a test case for predicting lifestyles and emergence of pathogens.</title>
        <authorList>
            <person name="Haridas S."/>
            <person name="Albert R."/>
            <person name="Binder M."/>
            <person name="Bloem J."/>
            <person name="Labutti K."/>
            <person name="Salamov A."/>
            <person name="Andreopoulos B."/>
            <person name="Baker S."/>
            <person name="Barry K."/>
            <person name="Bills G."/>
            <person name="Bluhm B."/>
            <person name="Cannon C."/>
            <person name="Castanera R."/>
            <person name="Culley D."/>
            <person name="Daum C."/>
            <person name="Ezra D."/>
            <person name="Gonzalez J."/>
            <person name="Henrissat B."/>
            <person name="Kuo A."/>
            <person name="Liang C."/>
            <person name="Lipzen A."/>
            <person name="Lutzoni F."/>
            <person name="Magnuson J."/>
            <person name="Mondo S."/>
            <person name="Nolan M."/>
            <person name="Ohm R."/>
            <person name="Pangilinan J."/>
            <person name="Park H.-J."/>
            <person name="Ramirez L."/>
            <person name="Alfaro M."/>
            <person name="Sun H."/>
            <person name="Tritt A."/>
            <person name="Yoshinaga Y."/>
            <person name="Zwiers L.-H."/>
            <person name="Turgeon B."/>
            <person name="Goodwin S."/>
            <person name="Spatafora J."/>
            <person name="Crous P."/>
            <person name="Grigoriev I."/>
        </authorList>
    </citation>
    <scope>NUCLEOTIDE SEQUENCE</scope>
    <source>
        <strain evidence="10">Tuck. ex Michener</strain>
    </source>
</reference>
<evidence type="ECO:0000256" key="4">
    <source>
        <dbReference type="ARBA" id="ARBA00023002"/>
    </source>
</evidence>
<evidence type="ECO:0000256" key="9">
    <source>
        <dbReference type="SAM" id="Phobius"/>
    </source>
</evidence>
<comment type="cofactor">
    <cofactor evidence="1 7">
        <name>heme</name>
        <dbReference type="ChEBI" id="CHEBI:30413"/>
    </cofactor>
</comment>
<dbReference type="PANTHER" id="PTHR46206">
    <property type="entry name" value="CYTOCHROME P450"/>
    <property type="match status" value="1"/>
</dbReference>
<evidence type="ECO:0000256" key="8">
    <source>
        <dbReference type="RuleBase" id="RU000461"/>
    </source>
</evidence>
<dbReference type="InterPro" id="IPR017972">
    <property type="entry name" value="Cyt_P450_CS"/>
</dbReference>
<dbReference type="GO" id="GO:0020037">
    <property type="term" value="F:heme binding"/>
    <property type="evidence" value="ECO:0007669"/>
    <property type="project" value="InterPro"/>
</dbReference>
<dbReference type="InterPro" id="IPR036396">
    <property type="entry name" value="Cyt_P450_sf"/>
</dbReference>
<keyword evidence="6 8" id="KW-0503">Monooxygenase</keyword>
<dbReference type="AlphaFoldDB" id="A0A6A6H2Z3"/>
<feature type="binding site" description="axial binding residue" evidence="7">
    <location>
        <position position="479"/>
    </location>
    <ligand>
        <name>heme</name>
        <dbReference type="ChEBI" id="CHEBI:30413"/>
    </ligand>
    <ligandPart>
        <name>Fe</name>
        <dbReference type="ChEBI" id="CHEBI:18248"/>
    </ligandPart>
</feature>
<protein>
    <submittedName>
        <fullName evidence="10">Cytochrome P450</fullName>
    </submittedName>
</protein>
<evidence type="ECO:0000313" key="10">
    <source>
        <dbReference type="EMBL" id="KAF2232247.1"/>
    </source>
</evidence>
<dbReference type="CDD" id="cd11041">
    <property type="entry name" value="CYP503A1-like"/>
    <property type="match status" value="1"/>
</dbReference>
<dbReference type="PRINTS" id="PR00465">
    <property type="entry name" value="EP450IV"/>
</dbReference>
<comment type="similarity">
    <text evidence="2 8">Belongs to the cytochrome P450 family.</text>
</comment>
<evidence type="ECO:0000256" key="3">
    <source>
        <dbReference type="ARBA" id="ARBA00022723"/>
    </source>
</evidence>
<sequence>MLDQLHAYPVQHQTLSAILVSALVLVVAYFLALPREHAPPILIDVPLVDISQVKKGQVELGGLQDALAINCEKYRGQLWQLKTRHGTIVVLPERFISELCYLPEEFVSLEAKNTDRFFTQYTRLTPTSIGHDPAHLLHCVKHDLTRNIGSLMKEISEETEYAFNNSLGECDECRIRKTRDRFRSLTNIATTTPDWREIALGNVLTRAVALVSGRVFAGPELNRNPDYLQSIIDFTFVAFKAIEAISRYPAWLRPLAQYWVEEVRGIKRSLDQMEKILASIVPERLRLIAEGKAPSNLTTWHINSVPAEKKNDLTVHAHTQLVVSTAAIHNTTMLTTHIIFDLLARPEYLGPIRDEITEVLSHENESYLTKSSMPKLRKLDSFMKEAQRIHPLGLLTFERKVMQDITLHDGTVLPKGCYFAVPAYFMAMDPERWGNPGEFDGNRFLKLRGDNSVGGKYTFIETGIGQHDLIAFGHGPHACPGRFFLNNEIKVILSYLLLNYEMKLLDGEGRPANLVSADGIGPAYSKKILIRRRKYTA</sequence>
<keyword evidence="11" id="KW-1185">Reference proteome</keyword>
<dbReference type="PROSITE" id="PS00086">
    <property type="entry name" value="CYTOCHROME_P450"/>
    <property type="match status" value="1"/>
</dbReference>
<evidence type="ECO:0000256" key="7">
    <source>
        <dbReference type="PIRSR" id="PIRSR602403-1"/>
    </source>
</evidence>
<dbReference type="PANTHER" id="PTHR46206:SF6">
    <property type="entry name" value="CYTOCHROME P450 MONOOXYGENASE AN1598-RELATED"/>
    <property type="match status" value="1"/>
</dbReference>
<accession>A0A6A6H2Z3</accession>
<dbReference type="InterPro" id="IPR001128">
    <property type="entry name" value="Cyt_P450"/>
</dbReference>
<proteinExistence type="inferred from homology"/>
<evidence type="ECO:0000256" key="2">
    <source>
        <dbReference type="ARBA" id="ARBA00010617"/>
    </source>
</evidence>
<dbReference type="SUPFAM" id="SSF48264">
    <property type="entry name" value="Cytochrome P450"/>
    <property type="match status" value="1"/>
</dbReference>
<evidence type="ECO:0000256" key="6">
    <source>
        <dbReference type="ARBA" id="ARBA00023033"/>
    </source>
</evidence>
<evidence type="ECO:0000256" key="1">
    <source>
        <dbReference type="ARBA" id="ARBA00001971"/>
    </source>
</evidence>
<keyword evidence="3 7" id="KW-0479">Metal-binding</keyword>
<name>A0A6A6H2Z3_VIRVR</name>
<dbReference type="Gene3D" id="1.10.630.10">
    <property type="entry name" value="Cytochrome P450"/>
    <property type="match status" value="1"/>
</dbReference>
<keyword evidence="7 8" id="KW-0349">Heme</keyword>
<organism evidence="10 11">
    <name type="scientific">Viridothelium virens</name>
    <name type="common">Speckled blister lichen</name>
    <name type="synonym">Trypethelium virens</name>
    <dbReference type="NCBI Taxonomy" id="1048519"/>
    <lineage>
        <taxon>Eukaryota</taxon>
        <taxon>Fungi</taxon>
        <taxon>Dikarya</taxon>
        <taxon>Ascomycota</taxon>
        <taxon>Pezizomycotina</taxon>
        <taxon>Dothideomycetes</taxon>
        <taxon>Dothideomycetes incertae sedis</taxon>
        <taxon>Trypetheliales</taxon>
        <taxon>Trypetheliaceae</taxon>
        <taxon>Viridothelium</taxon>
    </lineage>
</organism>
<evidence type="ECO:0000313" key="11">
    <source>
        <dbReference type="Proteomes" id="UP000800092"/>
    </source>
</evidence>
<dbReference type="GO" id="GO:0005506">
    <property type="term" value="F:iron ion binding"/>
    <property type="evidence" value="ECO:0007669"/>
    <property type="project" value="InterPro"/>
</dbReference>
<keyword evidence="9" id="KW-0812">Transmembrane</keyword>
<keyword evidence="4 8" id="KW-0560">Oxidoreductase</keyword>
<evidence type="ECO:0000256" key="5">
    <source>
        <dbReference type="ARBA" id="ARBA00023004"/>
    </source>
</evidence>
<dbReference type="SMR" id="A0A6A6H2Z3"/>
<dbReference type="Proteomes" id="UP000800092">
    <property type="component" value="Unassembled WGS sequence"/>
</dbReference>
<keyword evidence="9" id="KW-1133">Transmembrane helix</keyword>
<keyword evidence="5 7" id="KW-0408">Iron</keyword>
<dbReference type="EMBL" id="ML991817">
    <property type="protein sequence ID" value="KAF2232247.1"/>
    <property type="molecule type" value="Genomic_DNA"/>
</dbReference>
<gene>
    <name evidence="10" type="ORF">EV356DRAFT_568859</name>
</gene>